<dbReference type="AlphaFoldDB" id="A0A6G1JKK1"/>
<accession>A0A6G1JKK1</accession>
<dbReference type="Proteomes" id="UP000799291">
    <property type="component" value="Unassembled WGS sequence"/>
</dbReference>
<protein>
    <recommendedName>
        <fullName evidence="4">MARVEL domain-containing protein</fullName>
    </recommendedName>
</protein>
<keyword evidence="1" id="KW-0472">Membrane</keyword>
<sequence>MGFQTVLQLTLPLSAVLIALSTISIILTIHYWAVADFVVTRWIPMPSEFPEKNRFPIDDVIIDYSGTNTTATVISGFLNLAAGLMAIIAWKKLKGRQMDTDFHAPLRRFYVAVVFILGIAGACAAIAAFATRYTNKGNDKYGCTRTTDKTVGLGQPFTNLLCTTEMGVCNFAFPFSTGKGRGWANQACTETIVVKWLQIVLLLDVVIIMGMFAWQARQRRTTRGLREVK</sequence>
<name>A0A6G1JKK1_9PLEO</name>
<feature type="transmembrane region" description="Helical" evidence="1">
    <location>
        <begin position="109"/>
        <end position="130"/>
    </location>
</feature>
<evidence type="ECO:0000313" key="2">
    <source>
        <dbReference type="EMBL" id="KAF2690665.1"/>
    </source>
</evidence>
<evidence type="ECO:0008006" key="4">
    <source>
        <dbReference type="Google" id="ProtNLM"/>
    </source>
</evidence>
<reference evidence="2" key="1">
    <citation type="journal article" date="2020" name="Stud. Mycol.">
        <title>101 Dothideomycetes genomes: a test case for predicting lifestyles and emergence of pathogens.</title>
        <authorList>
            <person name="Haridas S."/>
            <person name="Albert R."/>
            <person name="Binder M."/>
            <person name="Bloem J."/>
            <person name="Labutti K."/>
            <person name="Salamov A."/>
            <person name="Andreopoulos B."/>
            <person name="Baker S."/>
            <person name="Barry K."/>
            <person name="Bills G."/>
            <person name="Bluhm B."/>
            <person name="Cannon C."/>
            <person name="Castanera R."/>
            <person name="Culley D."/>
            <person name="Daum C."/>
            <person name="Ezra D."/>
            <person name="Gonzalez J."/>
            <person name="Henrissat B."/>
            <person name="Kuo A."/>
            <person name="Liang C."/>
            <person name="Lipzen A."/>
            <person name="Lutzoni F."/>
            <person name="Magnuson J."/>
            <person name="Mondo S."/>
            <person name="Nolan M."/>
            <person name="Ohm R."/>
            <person name="Pangilinan J."/>
            <person name="Park H.-J."/>
            <person name="Ramirez L."/>
            <person name="Alfaro M."/>
            <person name="Sun H."/>
            <person name="Tritt A."/>
            <person name="Yoshinaga Y."/>
            <person name="Zwiers L.-H."/>
            <person name="Turgeon B."/>
            <person name="Goodwin S."/>
            <person name="Spatafora J."/>
            <person name="Crous P."/>
            <person name="Grigoriev I."/>
        </authorList>
    </citation>
    <scope>NUCLEOTIDE SEQUENCE</scope>
    <source>
        <strain evidence="2">CBS 122367</strain>
    </source>
</reference>
<feature type="transmembrane region" description="Helical" evidence="1">
    <location>
        <begin position="70"/>
        <end position="89"/>
    </location>
</feature>
<keyword evidence="1" id="KW-1133">Transmembrane helix</keyword>
<organism evidence="2 3">
    <name type="scientific">Lentithecium fluviatile CBS 122367</name>
    <dbReference type="NCBI Taxonomy" id="1168545"/>
    <lineage>
        <taxon>Eukaryota</taxon>
        <taxon>Fungi</taxon>
        <taxon>Dikarya</taxon>
        <taxon>Ascomycota</taxon>
        <taxon>Pezizomycotina</taxon>
        <taxon>Dothideomycetes</taxon>
        <taxon>Pleosporomycetidae</taxon>
        <taxon>Pleosporales</taxon>
        <taxon>Massarineae</taxon>
        <taxon>Lentitheciaceae</taxon>
        <taxon>Lentithecium</taxon>
    </lineage>
</organism>
<feature type="transmembrane region" description="Helical" evidence="1">
    <location>
        <begin position="196"/>
        <end position="216"/>
    </location>
</feature>
<gene>
    <name evidence="2" type="ORF">K458DRAFT_412020</name>
</gene>
<dbReference type="EMBL" id="MU005570">
    <property type="protein sequence ID" value="KAF2690665.1"/>
    <property type="molecule type" value="Genomic_DNA"/>
</dbReference>
<proteinExistence type="predicted"/>
<keyword evidence="1" id="KW-0812">Transmembrane</keyword>
<feature type="transmembrane region" description="Helical" evidence="1">
    <location>
        <begin position="12"/>
        <end position="33"/>
    </location>
</feature>
<dbReference type="OrthoDB" id="3746964at2759"/>
<keyword evidence="3" id="KW-1185">Reference proteome</keyword>
<evidence type="ECO:0000313" key="3">
    <source>
        <dbReference type="Proteomes" id="UP000799291"/>
    </source>
</evidence>
<evidence type="ECO:0000256" key="1">
    <source>
        <dbReference type="SAM" id="Phobius"/>
    </source>
</evidence>